<sequence length="229" mass="26817">MSLHPEDKAAVVEQKLQRDFFLEAMAGDEGFEIEVLKVEGKMNRRRIRSRVRVDADLSTLWRVLTDYDGLANFIPSLAVSQLLEKREKFARLYQVGEQNLALGLKFNAKGILECYEGDLEDIPFGRRRDIEFRMVEGDFQTFEGKWYIEQIDDESHEDGELLSEQEYRTTLSYVVEVEPKLWLPVRFLEGRLCREVKINLLCIRDEAQRIQRLQSEVFTSWEAADDLSD</sequence>
<dbReference type="Proteomes" id="UP001552299">
    <property type="component" value="Unassembled WGS sequence"/>
</dbReference>
<dbReference type="EMBL" id="JANQDX010000002">
    <property type="protein sequence ID" value="KAL0927331.1"/>
    <property type="molecule type" value="Genomic_DNA"/>
</dbReference>
<proteinExistence type="predicted"/>
<organism evidence="2 3">
    <name type="scientific">Dendrobium thyrsiflorum</name>
    <name type="common">Pinecone-like raceme dendrobium</name>
    <name type="synonym">Orchid</name>
    <dbReference type="NCBI Taxonomy" id="117978"/>
    <lineage>
        <taxon>Eukaryota</taxon>
        <taxon>Viridiplantae</taxon>
        <taxon>Streptophyta</taxon>
        <taxon>Embryophyta</taxon>
        <taxon>Tracheophyta</taxon>
        <taxon>Spermatophyta</taxon>
        <taxon>Magnoliopsida</taxon>
        <taxon>Liliopsida</taxon>
        <taxon>Asparagales</taxon>
        <taxon>Orchidaceae</taxon>
        <taxon>Epidendroideae</taxon>
        <taxon>Malaxideae</taxon>
        <taxon>Dendrobiinae</taxon>
        <taxon>Dendrobium</taxon>
    </lineage>
</organism>
<dbReference type="Pfam" id="PF03364">
    <property type="entry name" value="Polyketide_cyc"/>
    <property type="match status" value="1"/>
</dbReference>
<evidence type="ECO:0000259" key="1">
    <source>
        <dbReference type="Pfam" id="PF03364"/>
    </source>
</evidence>
<accession>A0ABD0VR32</accession>
<gene>
    <name evidence="2" type="ORF">M5K25_001494</name>
</gene>
<dbReference type="AlphaFoldDB" id="A0ABD0VR32"/>
<dbReference type="PANTHER" id="PTHR34060:SF1">
    <property type="entry name" value="POLYKETIDE CYCLASE _ DEHYDRASE AND LIPID TRANSPORT PROTEIN"/>
    <property type="match status" value="1"/>
</dbReference>
<reference evidence="2 3" key="1">
    <citation type="journal article" date="2024" name="Plant Biotechnol. J.">
        <title>Dendrobium thyrsiflorum genome and its molecular insights into genes involved in important horticultural traits.</title>
        <authorList>
            <person name="Chen B."/>
            <person name="Wang J.Y."/>
            <person name="Zheng P.J."/>
            <person name="Li K.L."/>
            <person name="Liang Y.M."/>
            <person name="Chen X.F."/>
            <person name="Zhang C."/>
            <person name="Zhao X."/>
            <person name="He X."/>
            <person name="Zhang G.Q."/>
            <person name="Liu Z.J."/>
            <person name="Xu Q."/>
        </authorList>
    </citation>
    <scope>NUCLEOTIDE SEQUENCE [LARGE SCALE GENOMIC DNA]</scope>
    <source>
        <strain evidence="2">GZMU011</strain>
    </source>
</reference>
<name>A0ABD0VR32_DENTH</name>
<dbReference type="Gene3D" id="3.30.530.20">
    <property type="match status" value="1"/>
</dbReference>
<keyword evidence="3" id="KW-1185">Reference proteome</keyword>
<comment type="caution">
    <text evidence="2">The sequence shown here is derived from an EMBL/GenBank/DDBJ whole genome shotgun (WGS) entry which is preliminary data.</text>
</comment>
<dbReference type="InterPro" id="IPR005031">
    <property type="entry name" value="COQ10_START"/>
</dbReference>
<evidence type="ECO:0000313" key="2">
    <source>
        <dbReference type="EMBL" id="KAL0927331.1"/>
    </source>
</evidence>
<feature type="domain" description="Coenzyme Q-binding protein COQ10 START" evidence="1">
    <location>
        <begin position="53"/>
        <end position="192"/>
    </location>
</feature>
<evidence type="ECO:0000313" key="3">
    <source>
        <dbReference type="Proteomes" id="UP001552299"/>
    </source>
</evidence>
<dbReference type="InterPro" id="IPR023393">
    <property type="entry name" value="START-like_dom_sf"/>
</dbReference>
<dbReference type="SUPFAM" id="SSF55961">
    <property type="entry name" value="Bet v1-like"/>
    <property type="match status" value="1"/>
</dbReference>
<protein>
    <recommendedName>
        <fullName evidence="1">Coenzyme Q-binding protein COQ10 START domain-containing protein</fullName>
    </recommendedName>
</protein>
<dbReference type="PANTHER" id="PTHR34060">
    <property type="entry name" value="POLYKETIDE CYCLASE / DEHYDRASE AND LIPID TRANSPORT PROTEIN"/>
    <property type="match status" value="1"/>
</dbReference>